<proteinExistence type="predicted"/>
<organism evidence="5 6">
    <name type="scientific">Lactiplantibacillus daoliensis</name>
    <dbReference type="NCBI Taxonomy" id="2559916"/>
    <lineage>
        <taxon>Bacteria</taxon>
        <taxon>Bacillati</taxon>
        <taxon>Bacillota</taxon>
        <taxon>Bacilli</taxon>
        <taxon>Lactobacillales</taxon>
        <taxon>Lactobacillaceae</taxon>
        <taxon>Lactiplantibacillus</taxon>
    </lineage>
</organism>
<evidence type="ECO:0000256" key="2">
    <source>
        <dbReference type="ARBA" id="ARBA00023125"/>
    </source>
</evidence>
<evidence type="ECO:0000259" key="4">
    <source>
        <dbReference type="PROSITE" id="PS50932"/>
    </source>
</evidence>
<gene>
    <name evidence="5" type="ORF">ACFQH1_08435</name>
</gene>
<dbReference type="Gene3D" id="1.10.260.40">
    <property type="entry name" value="lambda repressor-like DNA-binding domains"/>
    <property type="match status" value="1"/>
</dbReference>
<keyword evidence="3" id="KW-0804">Transcription</keyword>
<dbReference type="CDD" id="cd01392">
    <property type="entry name" value="HTH_LacI"/>
    <property type="match status" value="1"/>
</dbReference>
<accession>A0ABW1UIZ8</accession>
<dbReference type="EMBL" id="JBHSSB010000016">
    <property type="protein sequence ID" value="MFC6295229.1"/>
    <property type="molecule type" value="Genomic_DNA"/>
</dbReference>
<dbReference type="Pfam" id="PF13377">
    <property type="entry name" value="Peripla_BP_3"/>
    <property type="match status" value="1"/>
</dbReference>
<dbReference type="SUPFAM" id="SSF47413">
    <property type="entry name" value="lambda repressor-like DNA-binding domains"/>
    <property type="match status" value="1"/>
</dbReference>
<name>A0ABW1UIZ8_9LACO</name>
<dbReference type="InterPro" id="IPR046335">
    <property type="entry name" value="LacI/GalR-like_sensor"/>
</dbReference>
<dbReference type="PANTHER" id="PTHR30146:SF149">
    <property type="entry name" value="HTH-TYPE TRANSCRIPTIONAL REGULATOR EBGR"/>
    <property type="match status" value="1"/>
</dbReference>
<dbReference type="InterPro" id="IPR010982">
    <property type="entry name" value="Lambda_DNA-bd_dom_sf"/>
</dbReference>
<keyword evidence="1" id="KW-0805">Transcription regulation</keyword>
<dbReference type="InterPro" id="IPR028082">
    <property type="entry name" value="Peripla_BP_I"/>
</dbReference>
<evidence type="ECO:0000313" key="6">
    <source>
        <dbReference type="Proteomes" id="UP001596227"/>
    </source>
</evidence>
<evidence type="ECO:0000256" key="1">
    <source>
        <dbReference type="ARBA" id="ARBA00023015"/>
    </source>
</evidence>
<dbReference type="GO" id="GO:0003677">
    <property type="term" value="F:DNA binding"/>
    <property type="evidence" value="ECO:0007669"/>
    <property type="project" value="UniProtKB-KW"/>
</dbReference>
<comment type="caution">
    <text evidence="5">The sequence shown here is derived from an EMBL/GenBank/DDBJ whole genome shotgun (WGS) entry which is preliminary data.</text>
</comment>
<dbReference type="RefSeq" id="WP_137606956.1">
    <property type="nucleotide sequence ID" value="NZ_BJDH01000003.1"/>
</dbReference>
<dbReference type="CDD" id="cd01544">
    <property type="entry name" value="PBP1_GalR"/>
    <property type="match status" value="1"/>
</dbReference>
<dbReference type="PROSITE" id="PS00356">
    <property type="entry name" value="HTH_LACI_1"/>
    <property type="match status" value="1"/>
</dbReference>
<protein>
    <submittedName>
        <fullName evidence="5">LacI family DNA-binding transcriptional regulator</fullName>
    </submittedName>
</protein>
<dbReference type="PANTHER" id="PTHR30146">
    <property type="entry name" value="LACI-RELATED TRANSCRIPTIONAL REPRESSOR"/>
    <property type="match status" value="1"/>
</dbReference>
<reference evidence="6" key="1">
    <citation type="journal article" date="2019" name="Int. J. Syst. Evol. Microbiol.">
        <title>The Global Catalogue of Microorganisms (GCM) 10K type strain sequencing project: providing services to taxonomists for standard genome sequencing and annotation.</title>
        <authorList>
            <consortium name="The Broad Institute Genomics Platform"/>
            <consortium name="The Broad Institute Genome Sequencing Center for Infectious Disease"/>
            <person name="Wu L."/>
            <person name="Ma J."/>
        </authorList>
    </citation>
    <scope>NUCLEOTIDE SEQUENCE [LARGE SCALE GENOMIC DNA]</scope>
    <source>
        <strain evidence="6">CCM 8934</strain>
    </source>
</reference>
<dbReference type="SMART" id="SM00354">
    <property type="entry name" value="HTH_LACI"/>
    <property type="match status" value="1"/>
</dbReference>
<keyword evidence="6" id="KW-1185">Reference proteome</keyword>
<evidence type="ECO:0000313" key="5">
    <source>
        <dbReference type="EMBL" id="MFC6295229.1"/>
    </source>
</evidence>
<feature type="domain" description="HTH lacI-type" evidence="4">
    <location>
        <begin position="3"/>
        <end position="64"/>
    </location>
</feature>
<dbReference type="InterPro" id="IPR000843">
    <property type="entry name" value="HTH_LacI"/>
</dbReference>
<sequence>MAATLKDIAKEVGVSLATVSRVLNHDESLSVGDETRRRIIEVAKTLHYSKSKRHPMPVARKKLAIVQWYSESEEQDDLYYMSIRMGIEQRGQQQQFEVTRIFQSNMHQLDTAVDAIIAIGKFSPKQVSKMAAITDKLVFVDDDQFAAGFDSVVTDFSLATARVVDYFWHRDIRQIGLIHGSEMTTDHEMAVVDQRMLSFRTAMERHDAFNPKLVFKGDYTSQSGFLMMKKAIQDLGDQLPQAFFITNDPMAAGALKALQAADIKVPERVKLFSFNNTSLATFVYPELSSVDVNTELMGTTAVDLIVSRLEGRQTPQRVELGTSLIERDSTK</sequence>
<dbReference type="Gene3D" id="3.40.50.2300">
    <property type="match status" value="1"/>
</dbReference>
<dbReference type="SUPFAM" id="SSF53822">
    <property type="entry name" value="Periplasmic binding protein-like I"/>
    <property type="match status" value="1"/>
</dbReference>
<dbReference type="Proteomes" id="UP001596227">
    <property type="component" value="Unassembled WGS sequence"/>
</dbReference>
<evidence type="ECO:0000256" key="3">
    <source>
        <dbReference type="ARBA" id="ARBA00023163"/>
    </source>
</evidence>
<dbReference type="PRINTS" id="PR00036">
    <property type="entry name" value="HTHLACI"/>
</dbReference>
<keyword evidence="2 5" id="KW-0238">DNA-binding</keyword>
<dbReference type="Pfam" id="PF00356">
    <property type="entry name" value="LacI"/>
    <property type="match status" value="1"/>
</dbReference>
<dbReference type="PROSITE" id="PS50932">
    <property type="entry name" value="HTH_LACI_2"/>
    <property type="match status" value="1"/>
</dbReference>